<accession>A0A917E6L1</accession>
<feature type="domain" description="PTS EIIA type-2" evidence="1">
    <location>
        <begin position="9"/>
        <end position="152"/>
    </location>
</feature>
<comment type="caution">
    <text evidence="2">The sequence shown here is derived from an EMBL/GenBank/DDBJ whole genome shotgun (WGS) entry which is preliminary data.</text>
</comment>
<protein>
    <submittedName>
        <fullName evidence="2">PTS IIA-like nitrogen-regulatory protein PtsN</fullName>
    </submittedName>
</protein>
<dbReference type="RefSeq" id="WP_188762301.1">
    <property type="nucleotide sequence ID" value="NZ_BMJM01000004.1"/>
</dbReference>
<reference evidence="2" key="1">
    <citation type="journal article" date="2014" name="Int. J. Syst. Evol. Microbiol.">
        <title>Complete genome sequence of Corynebacterium casei LMG S-19264T (=DSM 44701T), isolated from a smear-ripened cheese.</title>
        <authorList>
            <consortium name="US DOE Joint Genome Institute (JGI-PGF)"/>
            <person name="Walter F."/>
            <person name="Albersmeier A."/>
            <person name="Kalinowski J."/>
            <person name="Ruckert C."/>
        </authorList>
    </citation>
    <scope>NUCLEOTIDE SEQUENCE</scope>
    <source>
        <strain evidence="2">CGMCC 1.15519</strain>
    </source>
</reference>
<dbReference type="InterPro" id="IPR016152">
    <property type="entry name" value="PTrfase/Anion_transptr"/>
</dbReference>
<dbReference type="InterPro" id="IPR002178">
    <property type="entry name" value="PTS_EIIA_type-2_dom"/>
</dbReference>
<dbReference type="InterPro" id="IPR051541">
    <property type="entry name" value="PTS_SugarTrans_NitroReg"/>
</dbReference>
<evidence type="ECO:0000313" key="2">
    <source>
        <dbReference type="EMBL" id="GGE09597.1"/>
    </source>
</evidence>
<gene>
    <name evidence="2" type="ORF">GCM10011529_14900</name>
</gene>
<keyword evidence="3" id="KW-1185">Reference proteome</keyword>
<sequence length="160" mass="16322">MNNLTGFADLVGDTSIMLGLVVADKAGLLQALAEKAASATGLPVTTILERVRERETLGATGFGQGAAIPHARLAGLEAVTAVVARLVRGVEYGAIDGEAVDVAVLLVSPEDAGADHLKALARVSRALRDHDVLGAIRDAEDVAGLRRAIGPDATPGQRAA</sequence>
<reference evidence="2" key="2">
    <citation type="submission" date="2020-09" db="EMBL/GenBank/DDBJ databases">
        <authorList>
            <person name="Sun Q."/>
            <person name="Zhou Y."/>
        </authorList>
    </citation>
    <scope>NUCLEOTIDE SEQUENCE</scope>
    <source>
        <strain evidence="2">CGMCC 1.15519</strain>
    </source>
</reference>
<evidence type="ECO:0000259" key="1">
    <source>
        <dbReference type="PROSITE" id="PS51094"/>
    </source>
</evidence>
<evidence type="ECO:0000313" key="3">
    <source>
        <dbReference type="Proteomes" id="UP000635071"/>
    </source>
</evidence>
<dbReference type="Gene3D" id="3.40.930.10">
    <property type="entry name" value="Mannitol-specific EII, Chain A"/>
    <property type="match status" value="1"/>
</dbReference>
<proteinExistence type="predicted"/>
<dbReference type="PROSITE" id="PS51094">
    <property type="entry name" value="PTS_EIIA_TYPE_2"/>
    <property type="match status" value="1"/>
</dbReference>
<dbReference type="SUPFAM" id="SSF55804">
    <property type="entry name" value="Phoshotransferase/anion transport protein"/>
    <property type="match status" value="1"/>
</dbReference>
<dbReference type="PANTHER" id="PTHR47738">
    <property type="entry name" value="PTS SYSTEM FRUCTOSE-LIKE EIIA COMPONENT-RELATED"/>
    <property type="match status" value="1"/>
</dbReference>
<dbReference type="EMBL" id="BMJM01000004">
    <property type="protein sequence ID" value="GGE09597.1"/>
    <property type="molecule type" value="Genomic_DNA"/>
</dbReference>
<dbReference type="Proteomes" id="UP000635071">
    <property type="component" value="Unassembled WGS sequence"/>
</dbReference>
<dbReference type="Pfam" id="PF00359">
    <property type="entry name" value="PTS_EIIA_2"/>
    <property type="match status" value="1"/>
</dbReference>
<dbReference type="AlphaFoldDB" id="A0A917E6L1"/>
<dbReference type="CDD" id="cd00211">
    <property type="entry name" value="PTS_IIA_fru"/>
    <property type="match status" value="1"/>
</dbReference>
<name>A0A917E6L1_9SPHN</name>
<dbReference type="GO" id="GO:0030295">
    <property type="term" value="F:protein kinase activator activity"/>
    <property type="evidence" value="ECO:0007669"/>
    <property type="project" value="TreeGrafter"/>
</dbReference>
<organism evidence="2 3">
    <name type="scientific">Sandarakinorhabdus glacialis</name>
    <dbReference type="NCBI Taxonomy" id="1614636"/>
    <lineage>
        <taxon>Bacteria</taxon>
        <taxon>Pseudomonadati</taxon>
        <taxon>Pseudomonadota</taxon>
        <taxon>Alphaproteobacteria</taxon>
        <taxon>Sphingomonadales</taxon>
        <taxon>Sphingosinicellaceae</taxon>
        <taxon>Sandarakinorhabdus</taxon>
    </lineage>
</organism>
<dbReference type="PANTHER" id="PTHR47738:SF1">
    <property type="entry name" value="NITROGEN REGULATORY PROTEIN"/>
    <property type="match status" value="1"/>
</dbReference>